<dbReference type="InterPro" id="IPR051699">
    <property type="entry name" value="Rpn/YhgA-like_nuclease"/>
</dbReference>
<dbReference type="PANTHER" id="PTHR34611:SF2">
    <property type="entry name" value="INACTIVE RECOMBINATION-PROMOTING NUCLEASE-LIKE PROTEIN RPNE-RELATED"/>
    <property type="match status" value="1"/>
</dbReference>
<dbReference type="GO" id="GO:1990238">
    <property type="term" value="F:double-stranded DNA endonuclease activity"/>
    <property type="evidence" value="ECO:0007669"/>
    <property type="project" value="TreeGrafter"/>
</dbReference>
<dbReference type="InterPro" id="IPR006842">
    <property type="entry name" value="Transposase_31"/>
</dbReference>
<dbReference type="RefSeq" id="WP_012548938.1">
    <property type="nucleotide sequence ID" value="NC_011312.1"/>
</dbReference>
<dbReference type="AlphaFoldDB" id="B6ENY2"/>
<name>B6ENY2_ALISL</name>
<keyword evidence="5" id="KW-1185">Reference proteome</keyword>
<sequence length="320" mass="36482">MSKKNTTTPHDGLFKAFLTTPDTAKDMLEIHLPTHLKTLCDLSTLKLESGSFLEDDLRPYYSDVLYSMKTECGDGYIYALIEHQSSPDEHMAFRMFRYAIAAMQKHLDAGNKDLPLVVPLLFYHGKTSPYPYSMNWLDCFTKPEMAKALYNNDFPLVDVTVMDDSEIMQHKRIALLELVQKHIYQKDINDILESLAILLLNDYHTDSQVRTLIEYLVTVGETQNVNTLLEELAQQVPKHEGTLMTIAEQLILQGEQKGLQQGLQQGRQEGEQKGRQEGRQEGRQDTLKEMARNLLLSGVDKDAIMKATGFSSRELELISH</sequence>
<dbReference type="InterPro" id="IPR010106">
    <property type="entry name" value="RpnA"/>
</dbReference>
<evidence type="ECO:0000259" key="3">
    <source>
        <dbReference type="Pfam" id="PF04754"/>
    </source>
</evidence>
<evidence type="ECO:0000313" key="5">
    <source>
        <dbReference type="Proteomes" id="UP000001730"/>
    </source>
</evidence>
<organism evidence="4 5">
    <name type="scientific">Aliivibrio salmonicida (strain LFI1238)</name>
    <name type="common">Vibrio salmonicida (strain LFI1238)</name>
    <dbReference type="NCBI Taxonomy" id="316275"/>
    <lineage>
        <taxon>Bacteria</taxon>
        <taxon>Pseudomonadati</taxon>
        <taxon>Pseudomonadota</taxon>
        <taxon>Gammaproteobacteria</taxon>
        <taxon>Vibrionales</taxon>
        <taxon>Vibrionaceae</taxon>
        <taxon>Aliivibrio</taxon>
    </lineage>
</organism>
<reference evidence="4 5" key="1">
    <citation type="journal article" date="2008" name="BMC Genomics">
        <title>The genome sequence of the fish pathogen Aliivibrio salmonicida strain LFI1238 shows extensive evidence of gene decay.</title>
        <authorList>
            <person name="Hjerde E."/>
            <person name="Lorentzen M.S."/>
            <person name="Holden M.T."/>
            <person name="Seeger K."/>
            <person name="Paulsen S."/>
            <person name="Bason N."/>
            <person name="Churcher C."/>
            <person name="Harris D."/>
            <person name="Norbertczak H."/>
            <person name="Quail M.A."/>
            <person name="Sanders S."/>
            <person name="Thurston S."/>
            <person name="Parkhill J."/>
            <person name="Willassen N.P."/>
            <person name="Thomson N.R."/>
        </authorList>
    </citation>
    <scope>NUCLEOTIDE SEQUENCE [LARGE SCALE GENOMIC DNA]</scope>
    <source>
        <strain evidence="4 5">LFI1238</strain>
    </source>
</reference>
<dbReference type="NCBIfam" id="TIGR01784">
    <property type="entry name" value="T_den_put_tspse"/>
    <property type="match status" value="1"/>
</dbReference>
<dbReference type="KEGG" id="vsa:VSAL_I0029"/>
<dbReference type="Proteomes" id="UP000001730">
    <property type="component" value="Chromosome 1"/>
</dbReference>
<proteinExistence type="inferred from homology"/>
<dbReference type="HOGENOM" id="CLU_059548_1_0_6"/>
<protein>
    <submittedName>
        <fullName evidence="4">Transposase</fullName>
    </submittedName>
</protein>
<evidence type="ECO:0000256" key="2">
    <source>
        <dbReference type="SAM" id="MobiDB-lite"/>
    </source>
</evidence>
<comment type="similarity">
    <text evidence="1">Belongs to the Rpn/YhgA-like nuclease family.</text>
</comment>
<accession>B6ENY2</accession>
<evidence type="ECO:0000313" key="4">
    <source>
        <dbReference type="EMBL" id="CAQ77714.1"/>
    </source>
</evidence>
<dbReference type="eggNOG" id="COG5464">
    <property type="taxonomic scope" value="Bacteria"/>
</dbReference>
<feature type="region of interest" description="Disordered" evidence="2">
    <location>
        <begin position="261"/>
        <end position="285"/>
    </location>
</feature>
<feature type="domain" description="Transposase (putative) YhgA-like" evidence="3">
    <location>
        <begin position="8"/>
        <end position="209"/>
    </location>
</feature>
<gene>
    <name evidence="4" type="ordered locus">VSAL_I0029</name>
</gene>
<dbReference type="GO" id="GO:0006310">
    <property type="term" value="P:DNA recombination"/>
    <property type="evidence" value="ECO:0007669"/>
    <property type="project" value="TreeGrafter"/>
</dbReference>
<dbReference type="Pfam" id="PF04754">
    <property type="entry name" value="Transposase_31"/>
    <property type="match status" value="1"/>
</dbReference>
<feature type="compositionally biased region" description="Basic and acidic residues" evidence="2">
    <location>
        <begin position="268"/>
        <end position="285"/>
    </location>
</feature>
<evidence type="ECO:0000256" key="1">
    <source>
        <dbReference type="ARBA" id="ARBA00009787"/>
    </source>
</evidence>
<dbReference type="PANTHER" id="PTHR34611">
    <property type="match status" value="1"/>
</dbReference>
<dbReference type="EMBL" id="FM178379">
    <property type="protein sequence ID" value="CAQ77714.1"/>
    <property type="molecule type" value="Genomic_DNA"/>
</dbReference>